<gene>
    <name evidence="1" type="ORF">BBRV_LOCUS9679</name>
</gene>
<proteinExistence type="predicted"/>
<protein>
    <submittedName>
        <fullName evidence="1">Uncharacterized protein</fullName>
    </submittedName>
</protein>
<evidence type="ECO:0000313" key="1">
    <source>
        <dbReference type="EMBL" id="CAD1531968.1"/>
    </source>
</evidence>
<dbReference type="EMBL" id="CADCXW020000001">
    <property type="protein sequence ID" value="CAD1531968.1"/>
    <property type="molecule type" value="Genomic_DNA"/>
</dbReference>
<accession>A0A6V7HY68</accession>
<organism evidence="1">
    <name type="scientific">Bracon brevicornis</name>
    <dbReference type="NCBI Taxonomy" id="1563983"/>
    <lineage>
        <taxon>Eukaryota</taxon>
        <taxon>Metazoa</taxon>
        <taxon>Ecdysozoa</taxon>
        <taxon>Arthropoda</taxon>
        <taxon>Hexapoda</taxon>
        <taxon>Insecta</taxon>
        <taxon>Pterygota</taxon>
        <taxon>Neoptera</taxon>
        <taxon>Endopterygota</taxon>
        <taxon>Hymenoptera</taxon>
        <taxon>Apocrita</taxon>
        <taxon>Ichneumonoidea</taxon>
        <taxon>Braconidae</taxon>
        <taxon>Braconinae</taxon>
        <taxon>Bracon</taxon>
    </lineage>
</organism>
<name>A0A6V7HY68_9HYME</name>
<dbReference type="AlphaFoldDB" id="A0A6V7HY68"/>
<reference evidence="1" key="1">
    <citation type="submission" date="2020-07" db="EMBL/GenBank/DDBJ databases">
        <authorList>
            <person name="Ferguson B K."/>
        </authorList>
    </citation>
    <scope>NUCLEOTIDE SEQUENCE</scope>
    <source>
        <strain evidence="1">L06</strain>
    </source>
</reference>
<sequence length="142" mass="16940">MAYICRDPKHPFELSNNHHYHQQHHYLHHHQQFNHIPNQHRHHYHLKASELANYPLSIYPPQTDENRNENVCDNKEYARRSPQTSAPNPIIPKVDVATMTDPLRIDFKLTSEYLTKCSKGKIEKDMELHTTNGKIYTIRLYF</sequence>